<keyword evidence="3" id="KW-1185">Reference proteome</keyword>
<feature type="transmembrane region" description="Helical" evidence="1">
    <location>
        <begin position="6"/>
        <end position="26"/>
    </location>
</feature>
<evidence type="ECO:0000313" key="3">
    <source>
        <dbReference type="Proteomes" id="UP001226574"/>
    </source>
</evidence>
<sequence length="170" mass="19382">MQGRNSLLVSKYLLTFIVFSIAILGLSKHQVKDITIGQLYVQQCDVVNAKGDQDFNVYLPVNLRVSELAKQLCEDTLKGSIYSRVSISWQPRESLTSDLIISQQFNLMMHRAHAITGLLPNWKDFYLQSISLPSYETFWFSHNKNISVTPDYFTNKRIGLLADKKVPPGI</sequence>
<evidence type="ECO:0000313" key="2">
    <source>
        <dbReference type="EMBL" id="MDQ9092091.1"/>
    </source>
</evidence>
<keyword evidence="1" id="KW-1133">Transmembrane helix</keyword>
<evidence type="ECO:0008006" key="4">
    <source>
        <dbReference type="Google" id="ProtNLM"/>
    </source>
</evidence>
<organism evidence="2 3">
    <name type="scientific">Pseudoalteromonas haloplanktis</name>
    <name type="common">Alteromonas haloplanktis</name>
    <dbReference type="NCBI Taxonomy" id="228"/>
    <lineage>
        <taxon>Bacteria</taxon>
        <taxon>Pseudomonadati</taxon>
        <taxon>Pseudomonadota</taxon>
        <taxon>Gammaproteobacteria</taxon>
        <taxon>Alteromonadales</taxon>
        <taxon>Pseudoalteromonadaceae</taxon>
        <taxon>Pseudoalteromonas</taxon>
    </lineage>
</organism>
<dbReference type="Proteomes" id="UP001226574">
    <property type="component" value="Unassembled WGS sequence"/>
</dbReference>
<gene>
    <name evidence="2" type="ORF">RC083_10880</name>
</gene>
<keyword evidence="1" id="KW-0812">Transmembrane</keyword>
<reference evidence="2 3" key="1">
    <citation type="submission" date="2023-08" db="EMBL/GenBank/DDBJ databases">
        <title>Pseudoalteromonas haloplanktis LL1 genome.</title>
        <authorList>
            <person name="Wu S."/>
        </authorList>
    </citation>
    <scope>NUCLEOTIDE SEQUENCE [LARGE SCALE GENOMIC DNA]</scope>
    <source>
        <strain evidence="2 3">LL1</strain>
    </source>
</reference>
<protein>
    <recommendedName>
        <fullName evidence="4">Orphan protein</fullName>
    </recommendedName>
</protein>
<proteinExistence type="predicted"/>
<comment type="caution">
    <text evidence="2">The sequence shown here is derived from an EMBL/GenBank/DDBJ whole genome shotgun (WGS) entry which is preliminary data.</text>
</comment>
<keyword evidence="1" id="KW-0472">Membrane</keyword>
<name>A0ABU1BC73_PSEHA</name>
<evidence type="ECO:0000256" key="1">
    <source>
        <dbReference type="SAM" id="Phobius"/>
    </source>
</evidence>
<dbReference type="RefSeq" id="WP_309039044.1">
    <property type="nucleotide sequence ID" value="NZ_JAVIFY010000007.1"/>
</dbReference>
<accession>A0ABU1BC73</accession>
<dbReference type="EMBL" id="JAVIFY010000007">
    <property type="protein sequence ID" value="MDQ9092091.1"/>
    <property type="molecule type" value="Genomic_DNA"/>
</dbReference>